<dbReference type="Pfam" id="PF05071">
    <property type="entry name" value="NDUFA12"/>
    <property type="match status" value="1"/>
</dbReference>
<feature type="region of interest" description="Disordered" evidence="3">
    <location>
        <begin position="1026"/>
        <end position="1101"/>
    </location>
</feature>
<keyword evidence="2" id="KW-0175">Coiled coil</keyword>
<evidence type="ECO:0000256" key="3">
    <source>
        <dbReference type="SAM" id="MobiDB-lite"/>
    </source>
</evidence>
<sequence length="1101" mass="124002">MVVAFKHNIAPLPATFLYPAPGLQLTFVDANAGVMAEEQEVVEVNYEEQYRILSEENKKLSIDIASLQLSNRSLVNQNRDEKKKVMDCRLQISDLESRLRTLDSIKTELAESQTQAERLRQSLDANETKLAATERRATEAESLVKVKDSIIEKQRKFSKELEGKVQKLSEEVEGLKSKCGKLEVNLSEALDRADECDRLRENVAAKTALLDKIAESSEGVSESGLAAANQYFKEQEAKFSDQLAEMKQAKSELEKGIKELTDERDSLQEKIEQQDAEIESLKGRCANLEASVKESKHSDKRAKGDVTNNRLIGPSLPPWILEEKKPDPSEIEKLNNADPATLRTRVLDLESKVHELNQLLTYREDVILRIYQEIQKKSSRLEAAEVERSSLSAQVSILKRELATLREDGGLRGGGRRYDGYPPEIEIEIERLRGKRDREYQRRKRAEAEMDEMEVELNEVKEKMKKVEEELAEIANAPKPVIHSGDPADKARITELQTAVNQLRLDNEAKRSELFDLRSRFDEKSAQLESFSSEMKTKERQVNDLTAELTAKTTQLEQVNKELEAVRLRVVRGGVETERWQTDLNSVRTTNRFLAQQTNELRLRLTTTETQLVEAQKRIVSLLKSKGDAPLCNGIAEDDKVLAKDKEIADLKFKVTDIESQLAKAKESVADLDAARSEINELRAKCAAQAVELESEKHRVKSEAIQNSDDTHRITQLLSDLKKEHQSSTACAERCTELTKQLTELESTLVETRERLNEATSENRRADLEQAAAQAAGAPTSPPAKRVRRTRSSNTSASAAASQECAACTELKRQVQALETDLVDANTKISNSVTELNDLRARLSEAGEEACRLRQEVSSLHEDLAANASGLKKLRHAAQAFLADKSSSVLAEQLRQLLEASRRLLRCLATSCHPVRSVTLPLTYATQRCLQTSSVWLGFWSKLRSSFSALDSLVGVEGRLVGTDAMGNRYFEAEPDKDSEVPHRASRSKRFFLLPGQKSAEDSWAQLNTELPRLPSEWEAWLRHRRADPPTEEEIERNTKAAQMRAVKGRESEERFREELRRKAIGRGENTSKSPASFQAKEDVVPFPRHPDLELTPGEKS</sequence>
<feature type="compositionally biased region" description="Basic and acidic residues" evidence="3">
    <location>
        <begin position="1048"/>
        <end position="1062"/>
    </location>
</feature>
<dbReference type="PANTHER" id="PTHR23159">
    <property type="entry name" value="CENTROSOMAL PROTEIN 2"/>
    <property type="match status" value="1"/>
</dbReference>
<dbReference type="Gene3D" id="1.10.287.1490">
    <property type="match status" value="1"/>
</dbReference>
<feature type="region of interest" description="Disordered" evidence="3">
    <location>
        <begin position="768"/>
        <end position="799"/>
    </location>
</feature>
<evidence type="ECO:0000256" key="2">
    <source>
        <dbReference type="SAM" id="Coils"/>
    </source>
</evidence>
<organism evidence="4 5">
    <name type="scientific">Taenia crassiceps</name>
    <dbReference type="NCBI Taxonomy" id="6207"/>
    <lineage>
        <taxon>Eukaryota</taxon>
        <taxon>Metazoa</taxon>
        <taxon>Spiralia</taxon>
        <taxon>Lophotrochozoa</taxon>
        <taxon>Platyhelminthes</taxon>
        <taxon>Cestoda</taxon>
        <taxon>Eucestoda</taxon>
        <taxon>Cyclophyllidea</taxon>
        <taxon>Taeniidae</taxon>
        <taxon>Taenia</taxon>
    </lineage>
</organism>
<comment type="caution">
    <text evidence="4">The sequence shown here is derived from an EMBL/GenBank/DDBJ whole genome shotgun (WGS) entry which is preliminary data.</text>
</comment>
<dbReference type="InterPro" id="IPR007763">
    <property type="entry name" value="NDUFA12"/>
</dbReference>
<keyword evidence="5" id="KW-1185">Reference proteome</keyword>
<feature type="coiled-coil region" evidence="2">
    <location>
        <begin position="808"/>
        <end position="849"/>
    </location>
</feature>
<accession>A0ABR4QQN7</accession>
<evidence type="ECO:0000313" key="5">
    <source>
        <dbReference type="Proteomes" id="UP001651158"/>
    </source>
</evidence>
<feature type="coiled-coil region" evidence="2">
    <location>
        <begin position="648"/>
        <end position="692"/>
    </location>
</feature>
<evidence type="ECO:0000256" key="1">
    <source>
        <dbReference type="ARBA" id="ARBA00007355"/>
    </source>
</evidence>
<name>A0ABR4QQN7_9CEST</name>
<dbReference type="PANTHER" id="PTHR23159:SF60">
    <property type="entry name" value="SPINDLE ASSEMBLY ABNORMAL PROTEIN 4"/>
    <property type="match status" value="1"/>
</dbReference>
<evidence type="ECO:0000313" key="4">
    <source>
        <dbReference type="EMBL" id="KAL5112051.1"/>
    </source>
</evidence>
<feature type="coiled-coil region" evidence="2">
    <location>
        <begin position="374"/>
        <end position="569"/>
    </location>
</feature>
<proteinExistence type="inferred from homology"/>
<protein>
    <submittedName>
        <fullName evidence="4">Uncharacterized protein</fullName>
    </submittedName>
</protein>
<dbReference type="EMBL" id="JAKROA010000001">
    <property type="protein sequence ID" value="KAL5112051.1"/>
    <property type="molecule type" value="Genomic_DNA"/>
</dbReference>
<feature type="coiled-coil region" evidence="2">
    <location>
        <begin position="232"/>
        <end position="298"/>
    </location>
</feature>
<feature type="coiled-coil region" evidence="2">
    <location>
        <begin position="102"/>
        <end position="192"/>
    </location>
</feature>
<gene>
    <name evidence="4" type="ORF">TcWFU_004911</name>
</gene>
<dbReference type="Proteomes" id="UP001651158">
    <property type="component" value="Unassembled WGS sequence"/>
</dbReference>
<reference evidence="4 5" key="1">
    <citation type="journal article" date="2022" name="Front. Cell. Infect. Microbiol.">
        <title>The Genomes of Two Strains of Taenia crassiceps the Animal Model for the Study of Human Cysticercosis.</title>
        <authorList>
            <person name="Bobes R.J."/>
            <person name="Estrada K."/>
            <person name="Rios-Valencia D.G."/>
            <person name="Calderon-Gallegos A."/>
            <person name="de la Torre P."/>
            <person name="Carrero J.C."/>
            <person name="Sanchez-Flores A."/>
            <person name="Laclette J.P."/>
        </authorList>
    </citation>
    <scope>NUCLEOTIDE SEQUENCE [LARGE SCALE GENOMIC DNA]</scope>
    <source>
        <strain evidence="4">WFUcys</strain>
    </source>
</reference>
<feature type="compositionally biased region" description="Basic and acidic residues" evidence="3">
    <location>
        <begin position="1080"/>
        <end position="1101"/>
    </location>
</feature>
<comment type="similarity">
    <text evidence="1">Belongs to the complex I NDUFA12 subunit family.</text>
</comment>